<dbReference type="FunFam" id="3.90.1180.10:FF:000001">
    <property type="entry name" value="50S ribosomal protein L13"/>
    <property type="match status" value="1"/>
</dbReference>
<name>B6BVL1_9PROT</name>
<organism evidence="7 8">
    <name type="scientific">beta proteobacterium KB13</name>
    <dbReference type="NCBI Taxonomy" id="314607"/>
    <lineage>
        <taxon>Bacteria</taxon>
        <taxon>Pseudomonadati</taxon>
        <taxon>Pseudomonadota</taxon>
        <taxon>Betaproteobacteria</taxon>
        <taxon>Nitrosomonadales</taxon>
        <taxon>OM43 clade</taxon>
    </lineage>
</organism>
<evidence type="ECO:0000313" key="7">
    <source>
        <dbReference type="EMBL" id="EDZ64420.1"/>
    </source>
</evidence>
<dbReference type="PANTHER" id="PTHR11545:SF2">
    <property type="entry name" value="LARGE RIBOSOMAL SUBUNIT PROTEIN UL13M"/>
    <property type="match status" value="1"/>
</dbReference>
<dbReference type="PANTHER" id="PTHR11545">
    <property type="entry name" value="RIBOSOMAL PROTEIN L13"/>
    <property type="match status" value="1"/>
</dbReference>
<comment type="function">
    <text evidence="6">This protein is one of the early assembly proteins of the 50S ribosomal subunit, although it is not seen to bind rRNA by itself. It is important during the early stages of 50S assembly.</text>
</comment>
<dbReference type="GO" id="GO:0003735">
    <property type="term" value="F:structural constituent of ribosome"/>
    <property type="evidence" value="ECO:0007669"/>
    <property type="project" value="InterPro"/>
</dbReference>
<dbReference type="InterPro" id="IPR036899">
    <property type="entry name" value="Ribosomal_uL13_sf"/>
</dbReference>
<dbReference type="EMBL" id="DS995299">
    <property type="protein sequence ID" value="EDZ64420.1"/>
    <property type="molecule type" value="Genomic_DNA"/>
</dbReference>
<dbReference type="GO" id="GO:0006412">
    <property type="term" value="P:translation"/>
    <property type="evidence" value="ECO:0007669"/>
    <property type="project" value="UniProtKB-UniRule"/>
</dbReference>
<comment type="similarity">
    <text evidence="1 6">Belongs to the universal ribosomal protein uL13 family.</text>
</comment>
<dbReference type="Proteomes" id="UP000004188">
    <property type="component" value="Unassembled WGS sequence"/>
</dbReference>
<evidence type="ECO:0000256" key="4">
    <source>
        <dbReference type="ARBA" id="ARBA00023274"/>
    </source>
</evidence>
<dbReference type="HOGENOM" id="CLU_082184_2_2_4"/>
<dbReference type="HAMAP" id="MF_01366">
    <property type="entry name" value="Ribosomal_uL13"/>
    <property type="match status" value="1"/>
</dbReference>
<protein>
    <recommendedName>
        <fullName evidence="5 6">Large ribosomal subunit protein uL13</fullName>
    </recommendedName>
</protein>
<dbReference type="CDD" id="cd00392">
    <property type="entry name" value="Ribosomal_L13"/>
    <property type="match status" value="1"/>
</dbReference>
<evidence type="ECO:0000256" key="3">
    <source>
        <dbReference type="ARBA" id="ARBA00022980"/>
    </source>
</evidence>
<dbReference type="SUPFAM" id="SSF52161">
    <property type="entry name" value="Ribosomal protein L13"/>
    <property type="match status" value="1"/>
</dbReference>
<sequence length="142" mass="15837">MKTISAKGHEVKRDWFLVDATDATLGRLASAIAHRLRGKHKTIYTPHVDTGDYIVVVNAEKIKVTGNKSQDKIYHRHSGFPGGLYSSNFTQMQEKFPGRALEKAVKGMLPKGPLGYAMVKKLKIYSGDKHEHIAQQPKPLTI</sequence>
<dbReference type="Gene3D" id="3.90.1180.10">
    <property type="entry name" value="Ribosomal protein L13"/>
    <property type="match status" value="1"/>
</dbReference>
<reference evidence="8" key="1">
    <citation type="journal article" date="2012" name="Stand. Genomic Sci.">
        <title>Genome sequence of strain HIMB624, a cultured representative from the OM43 clade of marine Betaproteobacteria.</title>
        <authorList>
            <person name="Huggett M.J."/>
            <person name="Hayakawa D.H."/>
            <person name="Rappe M.S."/>
        </authorList>
    </citation>
    <scope>NUCLEOTIDE SEQUENCE [LARGE SCALE GENOMIC DNA]</scope>
    <source>
        <strain evidence="8">KB13</strain>
    </source>
</reference>
<gene>
    <name evidence="6 7" type="primary">rplM</name>
    <name evidence="7" type="ORF">KB13_552</name>
</gene>
<dbReference type="Pfam" id="PF00572">
    <property type="entry name" value="Ribosomal_L13"/>
    <property type="match status" value="1"/>
</dbReference>
<keyword evidence="8" id="KW-1185">Reference proteome</keyword>
<evidence type="ECO:0000256" key="1">
    <source>
        <dbReference type="ARBA" id="ARBA00006227"/>
    </source>
</evidence>
<dbReference type="AlphaFoldDB" id="B6BVL1"/>
<dbReference type="InterPro" id="IPR005822">
    <property type="entry name" value="Ribosomal_uL13"/>
</dbReference>
<dbReference type="InterPro" id="IPR005823">
    <property type="entry name" value="Ribosomal_uL13_bac-type"/>
</dbReference>
<dbReference type="GO" id="GO:0017148">
    <property type="term" value="P:negative regulation of translation"/>
    <property type="evidence" value="ECO:0007669"/>
    <property type="project" value="TreeGrafter"/>
</dbReference>
<accession>B6BVL1</accession>
<evidence type="ECO:0000256" key="2">
    <source>
        <dbReference type="ARBA" id="ARBA00011838"/>
    </source>
</evidence>
<keyword evidence="3 6" id="KW-0689">Ribosomal protein</keyword>
<comment type="subunit">
    <text evidence="2 6">Part of the 50S ribosomal subunit.</text>
</comment>
<dbReference type="eggNOG" id="COG0102">
    <property type="taxonomic scope" value="Bacteria"/>
</dbReference>
<evidence type="ECO:0000256" key="6">
    <source>
        <dbReference type="HAMAP-Rule" id="MF_01366"/>
    </source>
</evidence>
<evidence type="ECO:0000256" key="5">
    <source>
        <dbReference type="ARBA" id="ARBA00035201"/>
    </source>
</evidence>
<dbReference type="GO" id="GO:0003729">
    <property type="term" value="F:mRNA binding"/>
    <property type="evidence" value="ECO:0007669"/>
    <property type="project" value="UniProtKB-ARBA"/>
</dbReference>
<keyword evidence="4 6" id="KW-0687">Ribonucleoprotein</keyword>
<evidence type="ECO:0000313" key="8">
    <source>
        <dbReference type="Proteomes" id="UP000004188"/>
    </source>
</evidence>
<dbReference type="PIRSF" id="PIRSF002181">
    <property type="entry name" value="Ribosomal_L13"/>
    <property type="match status" value="1"/>
</dbReference>
<dbReference type="STRING" id="314607.KB13_552"/>
<dbReference type="GO" id="GO:0022625">
    <property type="term" value="C:cytosolic large ribosomal subunit"/>
    <property type="evidence" value="ECO:0007669"/>
    <property type="project" value="TreeGrafter"/>
</dbReference>
<dbReference type="NCBIfam" id="TIGR01066">
    <property type="entry name" value="rplM_bact"/>
    <property type="match status" value="1"/>
</dbReference>
<proteinExistence type="inferred from homology"/>